<evidence type="ECO:0000313" key="2">
    <source>
        <dbReference type="EMBL" id="CAH2237236.1"/>
    </source>
</evidence>
<gene>
    <name evidence="2" type="primary">jg11206</name>
    <name evidence="2" type="ORF">PAEG_LOCUS14537</name>
</gene>
<sequence length="1089" mass="122215">MPLRTLRHAGFLTMFSFTVGISDILKDYKHHWHDRKTRKPRLKVIPLLLTAVIAKCRSEATNGYNNYNMNDASHFGQLLKPPPPPPLPILPVPFNGGAGKIQSQNDFGYQYQTPPPLPSTTPPILPLNEFKFPAPFYRQYSFNFVPPPQPFTTTPSPSMFQKISGWLFPSQQTSSEPESQVNSNHNIPLQGNCNPCNLVPWIPVIRYDLAKNNGRQNTQPTYGPPSPTATTNFNSPHNLPQAFTSPPNNYKTPIKFSTGTPHASYGPPTVSHFSSSSYNPPSSTYGPPSPTHSVGNSNQAPLNSLYSGISSSFYDLPNTSLGPSSSYGIPSSLYTVPGSTYKPPLSSYGSPSIPYENYFSSTTYSPISSGYKPELLNHYLPPQNDVEILSEIEPSSELQLPRVTHPTSFRNSYGEPILNTYALDIPFSVSAAGAASSKVKTEILPDNRVKPHGSNMTIELANPAPFTLNRGRNIHTLQPIALPNLSISPLPPIFNARPFRVISSISPFNGGPSINVQHNGSNNFNIAKSIPVAEYTHSVEYPTTIIQSPVIDIDELKIFNHSKGYRNIQNSYVIDEMRDISPQASEDHISAAKSNQDVSFESIGNDFTNDLYDSNVPMDLKQHSNVPFNHKVSFADLRGVKDEDVDKYRTESNLQHIDSPLLYLKPSAPHKNYNNFFFMVSTPGKPQEYDIYDDIPTTTESSQASLTNSWDESRNYFTEHVSPPVAEEKGTNRPKIVQIIVPYTTAQRSDHNRNNFAVQEQDLLSIPEQKYQARKIQSNNENNFVTIATEGFSTLITSTEEPNSSKTESYDLERQKAPNDFYDVKEPPFDIIKLQHTIDDWTEQEYSKDYSAPQKNRSNGKHAKQIPDDFFTTNSPFTNFYPTETNNYNFDLYDHEVASSMHHVVTDNNTNTNSIKRKEYNTIQRLKSNYNSGKNEEVGDTKKLHIYTAASTFRSSTTPAPWGKIQTSISPLTNEKVYVVTSKPWREKNVSTEYDYEINKYESEDMDIGNEASEVDNLPFKSPRFSNRPSYGFTADALDSAKLDSPYGFSRGWYRRINNLEYPTPLDNGSIEEDLEKDSRSSGTAEENQ</sequence>
<feature type="region of interest" description="Disordered" evidence="1">
    <location>
        <begin position="213"/>
        <end position="233"/>
    </location>
</feature>
<dbReference type="Proteomes" id="UP000838756">
    <property type="component" value="Unassembled WGS sequence"/>
</dbReference>
<feature type="region of interest" description="Disordered" evidence="1">
    <location>
        <begin position="1062"/>
        <end position="1089"/>
    </location>
</feature>
<comment type="caution">
    <text evidence="2">The sequence shown here is derived from an EMBL/GenBank/DDBJ whole genome shotgun (WGS) entry which is preliminary data.</text>
</comment>
<feature type="region of interest" description="Disordered" evidence="1">
    <location>
        <begin position="256"/>
        <end position="299"/>
    </location>
</feature>
<reference evidence="2" key="1">
    <citation type="submission" date="2022-03" db="EMBL/GenBank/DDBJ databases">
        <authorList>
            <person name="Lindestad O."/>
        </authorList>
    </citation>
    <scope>NUCLEOTIDE SEQUENCE</scope>
</reference>
<organism evidence="2 3">
    <name type="scientific">Pararge aegeria aegeria</name>
    <dbReference type="NCBI Taxonomy" id="348720"/>
    <lineage>
        <taxon>Eukaryota</taxon>
        <taxon>Metazoa</taxon>
        <taxon>Ecdysozoa</taxon>
        <taxon>Arthropoda</taxon>
        <taxon>Hexapoda</taxon>
        <taxon>Insecta</taxon>
        <taxon>Pterygota</taxon>
        <taxon>Neoptera</taxon>
        <taxon>Endopterygota</taxon>
        <taxon>Lepidoptera</taxon>
        <taxon>Glossata</taxon>
        <taxon>Ditrysia</taxon>
        <taxon>Papilionoidea</taxon>
        <taxon>Nymphalidae</taxon>
        <taxon>Satyrinae</taxon>
        <taxon>Satyrini</taxon>
        <taxon>Parargina</taxon>
        <taxon>Pararge</taxon>
    </lineage>
</organism>
<keyword evidence="3" id="KW-1185">Reference proteome</keyword>
<dbReference type="EMBL" id="CAKXAJ010025255">
    <property type="protein sequence ID" value="CAH2237236.1"/>
    <property type="molecule type" value="Genomic_DNA"/>
</dbReference>
<name>A0A8S4RKL0_9NEOP</name>
<evidence type="ECO:0000256" key="1">
    <source>
        <dbReference type="SAM" id="MobiDB-lite"/>
    </source>
</evidence>
<evidence type="ECO:0000313" key="3">
    <source>
        <dbReference type="Proteomes" id="UP000838756"/>
    </source>
</evidence>
<dbReference type="AlphaFoldDB" id="A0A8S4RKL0"/>
<protein>
    <submittedName>
        <fullName evidence="2">Jg11206 protein</fullName>
    </submittedName>
</protein>
<feature type="compositionally biased region" description="Low complexity" evidence="1">
    <location>
        <begin position="271"/>
        <end position="286"/>
    </location>
</feature>
<proteinExistence type="predicted"/>
<dbReference type="OrthoDB" id="6630523at2759"/>
<accession>A0A8S4RKL0</accession>